<keyword evidence="4" id="KW-0255">Endonuclease</keyword>
<dbReference type="PANTHER" id="PTHR34072:SF55">
    <property type="entry name" value="DNA_RNA POLYMERASES SUPERFAMILY PROTEIN"/>
    <property type="match status" value="1"/>
</dbReference>
<evidence type="ECO:0000256" key="1">
    <source>
        <dbReference type="ARBA" id="ARBA00022679"/>
    </source>
</evidence>
<keyword evidence="2" id="KW-0548">Nucleotidyltransferase</keyword>
<comment type="caution">
    <text evidence="9">The sequence shown here is derived from an EMBL/GenBank/DDBJ whole genome shotgun (WGS) entry which is preliminary data.</text>
</comment>
<feature type="compositionally biased region" description="Low complexity" evidence="7">
    <location>
        <begin position="144"/>
        <end position="169"/>
    </location>
</feature>
<dbReference type="OrthoDB" id="407598at2759"/>
<gene>
    <name evidence="9" type="ORF">CBR_g72664</name>
</gene>
<dbReference type="GO" id="GO:0003964">
    <property type="term" value="F:RNA-directed DNA polymerase activity"/>
    <property type="evidence" value="ECO:0007669"/>
    <property type="project" value="UniProtKB-KW"/>
</dbReference>
<evidence type="ECO:0000313" key="10">
    <source>
        <dbReference type="Proteomes" id="UP000265515"/>
    </source>
</evidence>
<dbReference type="InterPro" id="IPR041373">
    <property type="entry name" value="RT_RNaseH"/>
</dbReference>
<dbReference type="InterPro" id="IPR043502">
    <property type="entry name" value="DNA/RNA_pol_sf"/>
</dbReference>
<protein>
    <recommendedName>
        <fullName evidence="8">Reverse transcriptase RNase H-like domain-containing protein</fullName>
    </recommendedName>
</protein>
<feature type="domain" description="Reverse transcriptase RNase H-like" evidence="8">
    <location>
        <begin position="221"/>
        <end position="322"/>
    </location>
</feature>
<dbReference type="AlphaFoldDB" id="A0A388KA61"/>
<keyword evidence="1" id="KW-0808">Transferase</keyword>
<dbReference type="Proteomes" id="UP000265515">
    <property type="component" value="Unassembled WGS sequence"/>
</dbReference>
<reference evidence="9 10" key="1">
    <citation type="journal article" date="2018" name="Cell">
        <title>The Chara Genome: Secondary Complexity and Implications for Plant Terrestrialization.</title>
        <authorList>
            <person name="Nishiyama T."/>
            <person name="Sakayama H."/>
            <person name="Vries J.D."/>
            <person name="Buschmann H."/>
            <person name="Saint-Marcoux D."/>
            <person name="Ullrich K.K."/>
            <person name="Haas F.B."/>
            <person name="Vanderstraeten L."/>
            <person name="Becker D."/>
            <person name="Lang D."/>
            <person name="Vosolsobe S."/>
            <person name="Rombauts S."/>
            <person name="Wilhelmsson P.K.I."/>
            <person name="Janitza P."/>
            <person name="Kern R."/>
            <person name="Heyl A."/>
            <person name="Rumpler F."/>
            <person name="Villalobos L.I.A.C."/>
            <person name="Clay J.M."/>
            <person name="Skokan R."/>
            <person name="Toyoda A."/>
            <person name="Suzuki Y."/>
            <person name="Kagoshima H."/>
            <person name="Schijlen E."/>
            <person name="Tajeshwar N."/>
            <person name="Catarino B."/>
            <person name="Hetherington A.J."/>
            <person name="Saltykova A."/>
            <person name="Bonnot C."/>
            <person name="Breuninger H."/>
            <person name="Symeonidi A."/>
            <person name="Radhakrishnan G.V."/>
            <person name="Van Nieuwerburgh F."/>
            <person name="Deforce D."/>
            <person name="Chang C."/>
            <person name="Karol K.G."/>
            <person name="Hedrich R."/>
            <person name="Ulvskov P."/>
            <person name="Glockner G."/>
            <person name="Delwiche C.F."/>
            <person name="Petrasek J."/>
            <person name="Van de Peer Y."/>
            <person name="Friml J."/>
            <person name="Beilby M."/>
            <person name="Dolan L."/>
            <person name="Kohara Y."/>
            <person name="Sugano S."/>
            <person name="Fujiyama A."/>
            <person name="Delaux P.-M."/>
            <person name="Quint M."/>
            <person name="TheiBen G."/>
            <person name="Hagemann M."/>
            <person name="Harholt J."/>
            <person name="Dunand C."/>
            <person name="Zachgo S."/>
            <person name="Langdale J."/>
            <person name="Maumus F."/>
            <person name="Straeten D.V.D."/>
            <person name="Gould S.B."/>
            <person name="Rensing S.A."/>
        </authorList>
    </citation>
    <scope>NUCLEOTIDE SEQUENCE [LARGE SCALE GENOMIC DNA]</scope>
    <source>
        <strain evidence="9 10">S276</strain>
    </source>
</reference>
<evidence type="ECO:0000256" key="6">
    <source>
        <dbReference type="ARBA" id="ARBA00022918"/>
    </source>
</evidence>
<evidence type="ECO:0000313" key="9">
    <source>
        <dbReference type="EMBL" id="GBG66909.1"/>
    </source>
</evidence>
<dbReference type="CDD" id="cd09274">
    <property type="entry name" value="RNase_HI_RT_Ty3"/>
    <property type="match status" value="1"/>
</dbReference>
<dbReference type="SUPFAM" id="SSF56672">
    <property type="entry name" value="DNA/RNA polymerases"/>
    <property type="match status" value="1"/>
</dbReference>
<accession>A0A388KA61</accession>
<dbReference type="EMBL" id="BFEA01000080">
    <property type="protein sequence ID" value="GBG66909.1"/>
    <property type="molecule type" value="Genomic_DNA"/>
</dbReference>
<keyword evidence="6" id="KW-0695">RNA-directed DNA polymerase</keyword>
<dbReference type="PANTHER" id="PTHR34072">
    <property type="entry name" value="ENZYMATIC POLYPROTEIN-RELATED"/>
    <property type="match status" value="1"/>
</dbReference>
<evidence type="ECO:0000256" key="5">
    <source>
        <dbReference type="ARBA" id="ARBA00022801"/>
    </source>
</evidence>
<keyword evidence="3" id="KW-0540">Nuclease</keyword>
<dbReference type="GO" id="GO:0004519">
    <property type="term" value="F:endonuclease activity"/>
    <property type="evidence" value="ECO:0007669"/>
    <property type="project" value="UniProtKB-KW"/>
</dbReference>
<sequence length="401" mass="45128">MIRRRAKMQRRQGNVGELEGMDLTHMDADVRTWRTTLLGVEMQDHHTALLQDIQQSLALLVGRGQAAPSLSRPGAWPVVQPPPYVPPVIGVSPYVSPTSVQTVSVGMSLAGWFSTGPSVQVPVQTVFSQPPSQVVVCGQPAVSQPAQPQGTQPQQHIVQQPVPQGPQPRVGQVLGQSPWVPMTTIAAPKPFTRDKRGEDLDTWLRYLKHALTHHEVLKLPDPDKPFIVTTNASQDGIGAVLEQQEGQKLRPIAYMSKPSQKLAKSTYEKELYEIYKALTHWRHYLLGRFFIVMTDHHTLKWIRTQPVLSDALERWIKVIEQYDFEPQYLKGDYNKVVDALSRRPDFSGALITEFGLADDVTHSLVKAYREDPFMSKIIRRLEAKDKVTSVEFELVNGLLFL</sequence>
<evidence type="ECO:0000256" key="3">
    <source>
        <dbReference type="ARBA" id="ARBA00022722"/>
    </source>
</evidence>
<evidence type="ECO:0000256" key="2">
    <source>
        <dbReference type="ARBA" id="ARBA00022695"/>
    </source>
</evidence>
<dbReference type="Gramene" id="GBG66909">
    <property type="protein sequence ID" value="GBG66909"/>
    <property type="gene ID" value="CBR_g72664"/>
</dbReference>
<organism evidence="9 10">
    <name type="scientific">Chara braunii</name>
    <name type="common">Braun's stonewort</name>
    <dbReference type="NCBI Taxonomy" id="69332"/>
    <lineage>
        <taxon>Eukaryota</taxon>
        <taxon>Viridiplantae</taxon>
        <taxon>Streptophyta</taxon>
        <taxon>Charophyceae</taxon>
        <taxon>Charales</taxon>
        <taxon>Characeae</taxon>
        <taxon>Chara</taxon>
    </lineage>
</organism>
<evidence type="ECO:0000256" key="4">
    <source>
        <dbReference type="ARBA" id="ARBA00022759"/>
    </source>
</evidence>
<dbReference type="Pfam" id="PF17917">
    <property type="entry name" value="RT_RNaseH"/>
    <property type="match status" value="1"/>
</dbReference>
<evidence type="ECO:0000256" key="7">
    <source>
        <dbReference type="SAM" id="MobiDB-lite"/>
    </source>
</evidence>
<dbReference type="GO" id="GO:0016787">
    <property type="term" value="F:hydrolase activity"/>
    <property type="evidence" value="ECO:0007669"/>
    <property type="project" value="UniProtKB-KW"/>
</dbReference>
<name>A0A388KA61_CHABU</name>
<keyword evidence="5" id="KW-0378">Hydrolase</keyword>
<proteinExistence type="predicted"/>
<dbReference type="Gene3D" id="3.10.20.370">
    <property type="match status" value="1"/>
</dbReference>
<feature type="region of interest" description="Disordered" evidence="7">
    <location>
        <begin position="143"/>
        <end position="169"/>
    </location>
</feature>
<evidence type="ECO:0000259" key="8">
    <source>
        <dbReference type="Pfam" id="PF17917"/>
    </source>
</evidence>
<keyword evidence="10" id="KW-1185">Reference proteome</keyword>